<evidence type="ECO:0000256" key="1">
    <source>
        <dbReference type="SAM" id="Coils"/>
    </source>
</evidence>
<organism evidence="2 3">
    <name type="scientific">Cylindrobasidium torrendii FP15055 ss-10</name>
    <dbReference type="NCBI Taxonomy" id="1314674"/>
    <lineage>
        <taxon>Eukaryota</taxon>
        <taxon>Fungi</taxon>
        <taxon>Dikarya</taxon>
        <taxon>Basidiomycota</taxon>
        <taxon>Agaricomycotina</taxon>
        <taxon>Agaricomycetes</taxon>
        <taxon>Agaricomycetidae</taxon>
        <taxon>Agaricales</taxon>
        <taxon>Marasmiineae</taxon>
        <taxon>Physalacriaceae</taxon>
        <taxon>Cylindrobasidium</taxon>
    </lineage>
</organism>
<dbReference type="EMBL" id="KN880639">
    <property type="protein sequence ID" value="KIY64370.1"/>
    <property type="molecule type" value="Genomic_DNA"/>
</dbReference>
<feature type="coiled-coil region" evidence="1">
    <location>
        <begin position="82"/>
        <end position="109"/>
    </location>
</feature>
<dbReference type="Proteomes" id="UP000054007">
    <property type="component" value="Unassembled WGS sequence"/>
</dbReference>
<protein>
    <submittedName>
        <fullName evidence="2">Uncharacterized protein</fullName>
    </submittedName>
</protein>
<evidence type="ECO:0000313" key="3">
    <source>
        <dbReference type="Proteomes" id="UP000054007"/>
    </source>
</evidence>
<dbReference type="AlphaFoldDB" id="A0A0D7B2D8"/>
<keyword evidence="3" id="KW-1185">Reference proteome</keyword>
<evidence type="ECO:0000313" key="2">
    <source>
        <dbReference type="EMBL" id="KIY64370.1"/>
    </source>
</evidence>
<name>A0A0D7B2D8_9AGAR</name>
<reference evidence="2 3" key="1">
    <citation type="journal article" date="2015" name="Fungal Genet. Biol.">
        <title>Evolution of novel wood decay mechanisms in Agaricales revealed by the genome sequences of Fistulina hepatica and Cylindrobasidium torrendii.</title>
        <authorList>
            <person name="Floudas D."/>
            <person name="Held B.W."/>
            <person name="Riley R."/>
            <person name="Nagy L.G."/>
            <person name="Koehler G."/>
            <person name="Ransdell A.S."/>
            <person name="Younus H."/>
            <person name="Chow J."/>
            <person name="Chiniquy J."/>
            <person name="Lipzen A."/>
            <person name="Tritt A."/>
            <person name="Sun H."/>
            <person name="Haridas S."/>
            <person name="LaButti K."/>
            <person name="Ohm R.A."/>
            <person name="Kues U."/>
            <person name="Blanchette R.A."/>
            <person name="Grigoriev I.V."/>
            <person name="Minto R.E."/>
            <person name="Hibbett D.S."/>
        </authorList>
    </citation>
    <scope>NUCLEOTIDE SEQUENCE [LARGE SCALE GENOMIC DNA]</scope>
    <source>
        <strain evidence="2 3">FP15055 ss-10</strain>
    </source>
</reference>
<proteinExistence type="predicted"/>
<accession>A0A0D7B2D8</accession>
<gene>
    <name evidence="2" type="ORF">CYLTODRAFT_425266</name>
</gene>
<dbReference type="OrthoDB" id="3028765at2759"/>
<sequence>MSMSLPIIPNLRPPSLRYHPRGQESNLLLRLTRKSPKMSKVPNVKHLPRFNSFLYPRPFQYDLHIFSQVLGTTLPSSTSHSHQALKSEVDALKARNNELQSQLARFQTNVETIHRHNVELLRNNENFNSELAYLRRLYEEERVHRTTAEEQNEVRRDELHQAQVYLEMPDTISGADVVQLAISLNTEVFQFSASISEASSRREVHKLTADDLSTLRNLVGANLVDILHRANTEPDNDTDAEFLLQASLQTVLTNNTRQWTTLFDLNGSERSKNLFASVYHNIYCTSPQSVSARWRALVYSRHKYADPMDARQILFHELEKTTTTVLCALGYKSSDQLTSGLPAIADAIIKLDRAMGEASLSQNLSVISIEPGTRFDASSMDNTDSGPARDGTVVCCTDLGIMCAERRDTSRPPVTGLLRKPGVLLDSAFDL</sequence>
<keyword evidence="1" id="KW-0175">Coiled coil</keyword>